<evidence type="ECO:0000256" key="5">
    <source>
        <dbReference type="ARBA" id="ARBA00022547"/>
    </source>
</evidence>
<keyword evidence="6 13" id="KW-0812">Transmembrane</keyword>
<organism evidence="14">
    <name type="scientific">Taphrina wiesneri JCM 22204</name>
    <dbReference type="NCBI Taxonomy" id="1450757"/>
    <lineage>
        <taxon>Eukaryota</taxon>
        <taxon>Fungi</taxon>
        <taxon>Dikarya</taxon>
        <taxon>Ascomycota</taxon>
        <taxon>Taphrinomycotina</taxon>
        <taxon>Taphrinomycetes</taxon>
        <taxon>Taphrinales</taxon>
        <taxon>Taphrinaceae</taxon>
        <taxon>Taphrina</taxon>
    </lineage>
</organism>
<sequence length="59" mass="7038">MIRAICLIKNIMPQLVPFYFVNQVTFGFAVLLVMLYLFSKYILPKYLELFLTRTFITKL</sequence>
<evidence type="ECO:0000256" key="8">
    <source>
        <dbReference type="ARBA" id="ARBA00022989"/>
    </source>
</evidence>
<accession>A0A2Z5RDC4</accession>
<feature type="transmembrane region" description="Helical" evidence="13">
    <location>
        <begin position="20"/>
        <end position="38"/>
    </location>
</feature>
<evidence type="ECO:0000256" key="4">
    <source>
        <dbReference type="ARBA" id="ARBA00022448"/>
    </source>
</evidence>
<dbReference type="GO" id="GO:0045259">
    <property type="term" value="C:proton-transporting ATP synthase complex"/>
    <property type="evidence" value="ECO:0007669"/>
    <property type="project" value="UniProtKB-KW"/>
</dbReference>
<keyword evidence="7 13" id="KW-0375">Hydrogen ion transport</keyword>
<dbReference type="GO" id="GO:0046933">
    <property type="term" value="F:proton-transporting ATP synthase activity, rotational mechanism"/>
    <property type="evidence" value="ECO:0007669"/>
    <property type="project" value="TreeGrafter"/>
</dbReference>
<evidence type="ECO:0000256" key="1">
    <source>
        <dbReference type="ARBA" id="ARBA00004304"/>
    </source>
</evidence>
<proteinExistence type="inferred from homology"/>
<evidence type="ECO:0000313" key="14">
    <source>
        <dbReference type="EMBL" id="BAW99871.1"/>
    </source>
</evidence>
<evidence type="ECO:0000256" key="6">
    <source>
        <dbReference type="ARBA" id="ARBA00022692"/>
    </source>
</evidence>
<keyword evidence="9 13" id="KW-0406">Ion transport</keyword>
<comment type="subunit">
    <text evidence="13">F-type ATPases have 2 components, CF(1) - the catalytic core - and CF(0) - the membrane proton channel.</text>
</comment>
<evidence type="ECO:0000256" key="13">
    <source>
        <dbReference type="RuleBase" id="RU368038"/>
    </source>
</evidence>
<dbReference type="InterPro" id="IPR009230">
    <property type="entry name" value="ATP_synth_su8_fun"/>
</dbReference>
<evidence type="ECO:0000256" key="3">
    <source>
        <dbReference type="ARBA" id="ARBA00019651"/>
    </source>
</evidence>
<keyword evidence="4 13" id="KW-0813">Transport</keyword>
<protein>
    <recommendedName>
        <fullName evidence="3 13">ATP synthase protein 8</fullName>
    </recommendedName>
</protein>
<dbReference type="PANTHER" id="PTHR36101:SF1">
    <property type="entry name" value="ATP SYNTHASE PROTEIN 8"/>
    <property type="match status" value="1"/>
</dbReference>
<keyword evidence="12 13" id="KW-0066">ATP synthesis</keyword>
<keyword evidence="10 13" id="KW-0496">Mitochondrion</keyword>
<dbReference type="Pfam" id="PF05933">
    <property type="entry name" value="Fun_ATP-synt_8"/>
    <property type="match status" value="1"/>
</dbReference>
<evidence type="ECO:0000256" key="12">
    <source>
        <dbReference type="ARBA" id="ARBA00023310"/>
    </source>
</evidence>
<reference evidence="14" key="2">
    <citation type="submission" date="2017-02" db="EMBL/GenBank/DDBJ databases">
        <authorList>
            <person name="Peterson S.W."/>
        </authorList>
    </citation>
    <scope>NUCLEOTIDE SEQUENCE</scope>
    <source>
        <strain evidence="14">JCM 22204</strain>
    </source>
</reference>
<dbReference type="EMBL" id="AP017981">
    <property type="protein sequence ID" value="BAW99871.1"/>
    <property type="molecule type" value="Genomic_DNA"/>
</dbReference>
<evidence type="ECO:0000256" key="10">
    <source>
        <dbReference type="ARBA" id="ARBA00023128"/>
    </source>
</evidence>
<keyword evidence="8 13" id="KW-1133">Transmembrane helix</keyword>
<dbReference type="PANTHER" id="PTHR36101">
    <property type="entry name" value="ATP SYNTHASE PROTEIN 8"/>
    <property type="match status" value="1"/>
</dbReference>
<dbReference type="AlphaFoldDB" id="A0A2Z5RDC4"/>
<evidence type="ECO:0000256" key="11">
    <source>
        <dbReference type="ARBA" id="ARBA00023136"/>
    </source>
</evidence>
<keyword evidence="5 13" id="KW-0138">CF(0)</keyword>
<geneLocation type="mitochondrion" evidence="14"/>
<comment type="subcellular location">
    <subcellularLocation>
        <location evidence="13">Mitochondrion inner membrane</location>
        <topology evidence="13">Single-pass membrane protein</topology>
    </subcellularLocation>
    <subcellularLocation>
        <location evidence="1">Mitochondrion membrane</location>
        <topology evidence="1">Single-pass membrane protein</topology>
    </subcellularLocation>
</comment>
<comment type="similarity">
    <text evidence="2 13">Belongs to the ATPase protein 8 family.</text>
</comment>
<dbReference type="GO" id="GO:0005743">
    <property type="term" value="C:mitochondrial inner membrane"/>
    <property type="evidence" value="ECO:0007669"/>
    <property type="project" value="UniProtKB-SubCell"/>
</dbReference>
<keyword evidence="11 13" id="KW-0472">Membrane</keyword>
<evidence type="ECO:0000256" key="2">
    <source>
        <dbReference type="ARBA" id="ARBA00008892"/>
    </source>
</evidence>
<reference evidence="14" key="1">
    <citation type="journal article" date="2014" name="Genome Biol. Evol.">
        <title>Comparative genomics of Taphrina fungi causing varying degrees of tumorous deformity in plants.</title>
        <authorList>
            <person name="Tsai I.J."/>
            <person name="Tanaka E."/>
            <person name="Masuya H."/>
            <person name="Tanaka R."/>
            <person name="Hirooka Y."/>
            <person name="Endoh R."/>
            <person name="Sahashi N."/>
            <person name="Kikuchi T."/>
        </authorList>
    </citation>
    <scope>NUCLEOTIDE SEQUENCE</scope>
    <source>
        <strain evidence="14">JCM 22204</strain>
    </source>
</reference>
<name>A0A2Z5RDC4_9ASCO</name>
<gene>
    <name evidence="14" type="primary">ATP8</name>
</gene>
<comment type="function">
    <text evidence="13">Mitochondrial membrane ATP synthase (F(1)F(0) ATP synthase or Complex V) produces ATP from ADP in the presence of a proton gradient across the membrane which is generated by electron transport complexes of the respiratory chain. F-type ATPases consist of two structural domains, F(1) - containing the extramembraneous catalytic core and F(0) - containing the membrane proton channel, linked together by a central stalk and a peripheral stalk. During catalysis, ATP synthesis in the catalytic domain of F(1) is coupled via a rotary mechanism of the central stalk subunits to proton translocation. Part of the complex F(0) domain. Minor subunit located with subunit a in the membrane.</text>
</comment>
<evidence type="ECO:0000256" key="9">
    <source>
        <dbReference type="ARBA" id="ARBA00023065"/>
    </source>
</evidence>
<evidence type="ECO:0000256" key="7">
    <source>
        <dbReference type="ARBA" id="ARBA00022781"/>
    </source>
</evidence>